<comment type="similarity">
    <text evidence="1 2">Belongs to the TIFY/JAZ family.</text>
</comment>
<protein>
    <recommendedName>
        <fullName evidence="2">Protein TIFY</fullName>
    </recommendedName>
    <alternativeName>
        <fullName evidence="2">Jasmonate ZIM domain-containing protein</fullName>
    </alternativeName>
</protein>
<organism evidence="6 7">
    <name type="scientific">Arachis hypogaea</name>
    <name type="common">Peanut</name>
    <dbReference type="NCBI Taxonomy" id="3818"/>
    <lineage>
        <taxon>Eukaryota</taxon>
        <taxon>Viridiplantae</taxon>
        <taxon>Streptophyta</taxon>
        <taxon>Embryophyta</taxon>
        <taxon>Tracheophyta</taxon>
        <taxon>Spermatophyta</taxon>
        <taxon>Magnoliopsida</taxon>
        <taxon>eudicotyledons</taxon>
        <taxon>Gunneridae</taxon>
        <taxon>Pentapetalae</taxon>
        <taxon>rosids</taxon>
        <taxon>fabids</taxon>
        <taxon>Fabales</taxon>
        <taxon>Fabaceae</taxon>
        <taxon>Papilionoideae</taxon>
        <taxon>50 kb inversion clade</taxon>
        <taxon>dalbergioids sensu lato</taxon>
        <taxon>Dalbergieae</taxon>
        <taxon>Pterocarpus clade</taxon>
        <taxon>Arachis</taxon>
    </lineage>
</organism>
<evidence type="ECO:0000313" key="6">
    <source>
        <dbReference type="EMBL" id="RYR11346.1"/>
    </source>
</evidence>
<dbReference type="InterPro" id="IPR010399">
    <property type="entry name" value="Tify_dom"/>
</dbReference>
<dbReference type="GO" id="GO:2000022">
    <property type="term" value="P:regulation of jasmonic acid mediated signaling pathway"/>
    <property type="evidence" value="ECO:0007669"/>
    <property type="project" value="UniProtKB-UniRule"/>
</dbReference>
<dbReference type="GO" id="GO:0031347">
    <property type="term" value="P:regulation of defense response"/>
    <property type="evidence" value="ECO:0007669"/>
    <property type="project" value="UniProtKB-UniRule"/>
</dbReference>
<comment type="function">
    <text evidence="2">Repressor of jasmonate responses.</text>
</comment>
<feature type="compositionally biased region" description="Low complexity" evidence="3">
    <location>
        <begin position="1"/>
        <end position="11"/>
    </location>
</feature>
<evidence type="ECO:0000256" key="1">
    <source>
        <dbReference type="ARBA" id="ARBA00008614"/>
    </source>
</evidence>
<dbReference type="PANTHER" id="PTHR33077">
    <property type="entry name" value="PROTEIN TIFY 4A-RELATED-RELATED"/>
    <property type="match status" value="1"/>
</dbReference>
<dbReference type="InterPro" id="IPR018467">
    <property type="entry name" value="CCT_CS"/>
</dbReference>
<dbReference type="SMART" id="SM00979">
    <property type="entry name" value="TIFY"/>
    <property type="match status" value="1"/>
</dbReference>
<keyword evidence="2" id="KW-0539">Nucleus</keyword>
<dbReference type="AlphaFoldDB" id="A0A444ZAZ9"/>
<reference evidence="6 7" key="2">
    <citation type="submission" date="2019-01" db="EMBL/GenBank/DDBJ databases">
        <title>Sequencing of cultivated peanut Arachis hypogaea provides insights into genome evolution and oil improvement.</title>
        <authorList>
            <person name="Chen X."/>
        </authorList>
    </citation>
    <scope>NUCLEOTIDE SEQUENCE [LARGE SCALE GENOMIC DNA]</scope>
    <source>
        <strain evidence="7">cv. Fuhuasheng</strain>
        <strain evidence="6">GDAAS-fuhuasheng2018</strain>
        <tissue evidence="6">Leaves</tissue>
    </source>
</reference>
<dbReference type="PROSITE" id="PS51320">
    <property type="entry name" value="TIFY"/>
    <property type="match status" value="1"/>
</dbReference>
<feature type="compositionally biased region" description="Polar residues" evidence="3">
    <location>
        <begin position="12"/>
        <end position="22"/>
    </location>
</feature>
<evidence type="ECO:0000256" key="3">
    <source>
        <dbReference type="SAM" id="MobiDB-lite"/>
    </source>
</evidence>
<feature type="region of interest" description="Disordered" evidence="3">
    <location>
        <begin position="1"/>
        <end position="22"/>
    </location>
</feature>
<feature type="domain" description="Tify" evidence="4">
    <location>
        <begin position="106"/>
        <end position="141"/>
    </location>
</feature>
<sequence>MSSSSEYSGVSGQNPVKSPEISTFSQTCNRLSQYLRENGSFGDLTLGITKRNPAPETHGSPENSCYSATTMELFPTKENNNVTTMDLLYPRAPAYAPAPVNTSAFKDGKGAQLTIFYGGEVMVFDDIPAEKAEEILSLAKRGNSSACASTQHTRPYLFQPHSQLQSAPVVGDLPIARKASLHRFLEKRKDRIASKAPYQTSSPVSVPNKAAESSMAWLGLGA</sequence>
<dbReference type="Proteomes" id="UP000289738">
    <property type="component" value="Chromosome B04"/>
</dbReference>
<dbReference type="EMBL" id="SDMP01000014">
    <property type="protein sequence ID" value="RYR11346.1"/>
    <property type="molecule type" value="Genomic_DNA"/>
</dbReference>
<dbReference type="GO" id="GO:0005634">
    <property type="term" value="C:nucleus"/>
    <property type="evidence" value="ECO:0007669"/>
    <property type="project" value="UniProtKB-SubCell"/>
</dbReference>
<dbReference type="Pfam" id="PF09425">
    <property type="entry name" value="Jas_motif"/>
    <property type="match status" value="1"/>
</dbReference>
<dbReference type="GO" id="GO:0009611">
    <property type="term" value="P:response to wounding"/>
    <property type="evidence" value="ECO:0007669"/>
    <property type="project" value="UniProtKB-UniRule"/>
</dbReference>
<evidence type="ECO:0000256" key="2">
    <source>
        <dbReference type="RuleBase" id="RU369065"/>
    </source>
</evidence>
<dbReference type="PANTHER" id="PTHR33077:SF140">
    <property type="entry name" value="PROTEIN TIFY 10B"/>
    <property type="match status" value="1"/>
</dbReference>
<gene>
    <name evidence="6" type="ORF">Ahy_B04g068902</name>
</gene>
<keyword evidence="2" id="KW-1184">Jasmonic acid signaling pathway</keyword>
<evidence type="ECO:0000313" key="7">
    <source>
        <dbReference type="Proteomes" id="UP000289738"/>
    </source>
</evidence>
<accession>A0A444ZAZ9</accession>
<dbReference type="EMBL" id="MG049802">
    <property type="protein sequence ID" value="AYX80684.1"/>
    <property type="molecule type" value="mRNA"/>
</dbReference>
<comment type="subcellular location">
    <subcellularLocation>
        <location evidence="2">Nucleus</location>
    </subcellularLocation>
</comment>
<reference evidence="5" key="1">
    <citation type="submission" date="2017-10" db="EMBL/GenBank/DDBJ databases">
        <title>AhTF10X4R3.</title>
        <authorList>
            <person name="Sen S."/>
            <person name="DasGupta M."/>
        </authorList>
    </citation>
    <scope>NUCLEOTIDE SEQUENCE</scope>
</reference>
<proteinExistence type="evidence at transcript level"/>
<dbReference type="OrthoDB" id="1937734at2759"/>
<keyword evidence="7" id="KW-1185">Reference proteome</keyword>
<evidence type="ECO:0000259" key="4">
    <source>
        <dbReference type="PROSITE" id="PS51320"/>
    </source>
</evidence>
<name>A0A444ZAZ9_ARAHY</name>
<evidence type="ECO:0000313" key="5">
    <source>
        <dbReference type="EMBL" id="AYX80684.1"/>
    </source>
</evidence>
<dbReference type="STRING" id="3818.A0A444ZAZ9"/>
<dbReference type="InterPro" id="IPR040390">
    <property type="entry name" value="TIFY/JAZ"/>
</dbReference>
<comment type="domain">
    <text evidence="2">The jas domain is required for interaction with COI1.</text>
</comment>
<dbReference type="Pfam" id="PF06200">
    <property type="entry name" value="tify"/>
    <property type="match status" value="1"/>
</dbReference>